<evidence type="ECO:0000256" key="2">
    <source>
        <dbReference type="ARBA" id="ARBA00023163"/>
    </source>
</evidence>
<reference evidence="3 4" key="1">
    <citation type="journal article" date="2014" name="Agronomy (Basel)">
        <title>A Draft Genome Sequence for Ensete ventricosum, the Drought-Tolerant Tree Against Hunger.</title>
        <authorList>
            <person name="Harrison J."/>
            <person name="Moore K.A."/>
            <person name="Paszkiewicz K."/>
            <person name="Jones T."/>
            <person name="Grant M."/>
            <person name="Ambacheew D."/>
            <person name="Muzemil S."/>
            <person name="Studholme D.J."/>
        </authorList>
    </citation>
    <scope>NUCLEOTIDE SEQUENCE [LARGE SCALE GENOMIC DNA]</scope>
</reference>
<dbReference type="EMBL" id="AMZH03006443">
    <property type="protein sequence ID" value="RRT63822.1"/>
    <property type="molecule type" value="Genomic_DNA"/>
</dbReference>
<evidence type="ECO:0000313" key="4">
    <source>
        <dbReference type="Proteomes" id="UP000287651"/>
    </source>
</evidence>
<dbReference type="GO" id="GO:0042800">
    <property type="term" value="F:histone H3K4 methyltransferase activity"/>
    <property type="evidence" value="ECO:0007669"/>
    <property type="project" value="TreeGrafter"/>
</dbReference>
<name>A0A426ZIL8_ENSVE</name>
<dbReference type="PANTHER" id="PTHR45838:SF4">
    <property type="entry name" value="HISTONE-LYSINE N-METHYLTRANSFERASE TRITHORAX"/>
    <property type="match status" value="1"/>
</dbReference>
<keyword evidence="1" id="KW-0805">Transcription regulation</keyword>
<organism evidence="3 4">
    <name type="scientific">Ensete ventricosum</name>
    <name type="common">Abyssinian banana</name>
    <name type="synonym">Musa ensete</name>
    <dbReference type="NCBI Taxonomy" id="4639"/>
    <lineage>
        <taxon>Eukaryota</taxon>
        <taxon>Viridiplantae</taxon>
        <taxon>Streptophyta</taxon>
        <taxon>Embryophyta</taxon>
        <taxon>Tracheophyta</taxon>
        <taxon>Spermatophyta</taxon>
        <taxon>Magnoliopsida</taxon>
        <taxon>Liliopsida</taxon>
        <taxon>Zingiberales</taxon>
        <taxon>Musaceae</taxon>
        <taxon>Ensete</taxon>
    </lineage>
</organism>
<proteinExistence type="predicted"/>
<evidence type="ECO:0000313" key="3">
    <source>
        <dbReference type="EMBL" id="RRT63822.1"/>
    </source>
</evidence>
<gene>
    <name evidence="3" type="ORF">B296_00011550</name>
</gene>
<dbReference type="GO" id="GO:0035097">
    <property type="term" value="C:histone methyltransferase complex"/>
    <property type="evidence" value="ECO:0007669"/>
    <property type="project" value="TreeGrafter"/>
</dbReference>
<keyword evidence="2" id="KW-0804">Transcription</keyword>
<accession>A0A426ZIL8</accession>
<dbReference type="Proteomes" id="UP000287651">
    <property type="component" value="Unassembled WGS sequence"/>
</dbReference>
<evidence type="ECO:0000256" key="1">
    <source>
        <dbReference type="ARBA" id="ARBA00023015"/>
    </source>
</evidence>
<protein>
    <submittedName>
        <fullName evidence="3">Uncharacterized protein</fullName>
    </submittedName>
</protein>
<dbReference type="PANTHER" id="PTHR45838">
    <property type="entry name" value="HISTONE-LYSINE-N-METHYLTRANSFERASE 2 KMT2 FAMILY MEMBER"/>
    <property type="match status" value="1"/>
</dbReference>
<dbReference type="AlphaFoldDB" id="A0A426ZIL8"/>
<sequence length="771" mass="85134">MVGHTAQEKSVNKVQDNEYQRFNLDGRNLFQEKIHSSEQVIKPVLSKNQPMQIAKQSPTCKTSQSLHFTASEALCSNKRLERHSTTAANTYNHSESEDLSRNKNPLISLFLSHLEGNSTSLSLDNFFNSSDHLPSRVPSGDSSVKLKVSNPVGDATHGIERKSEASKLDFLNILDERKSLLAADNGIVKSVCMVQDNQTANTREIDTSFSKKCSQISVSVDGSQTSFYPDQLSGMLQKLGGKSPKQHDKASVSNKDYCNHAVHGSSDPVLNAMVGHDSLNSDIPMSGNKTFHALSEQRVCGQAKVMHATSDHDKDYLIPDRKRICLAHCGCSKNKFVPRNDQKTTFWRDVPKKVYADAGISSTDKIAQALETTTRIGDQLDDCSPEFDGTRQSSQSTRAQKIFNMSSGSSAPVVTEVSTEVNNLTSCTANIRTTNMIHDLLVDEGSGNEKCGSSDEAVGCGECEETIHIKSKVDVATPGFHHLADHSSADLIDELSLMRPLKTKRVRNMNKCCADQENVNKNLNFERTPKTANRNESMELNGPDMLIPLSDYAFSSEIPNNLRHLEIDHSRSQGEVSPQPISVKKRTHLSACGTSSVKRKRSALSCNKSNLERFSIQHKLQDIEKQTLDDDHSLSRVETSRKKTKQVLAAYLKQENSTRTGKPPKYMSLNCIAPLGEISDFSPKAVLKLDMQMQTNFTESKICMMEKFQTHNSITAGVLDPSTKQWVHMVCGLWTPGTRCPNVDTMSTFDVSGASPAKKNIVSLLFGEGIL</sequence>
<dbReference type="GO" id="GO:0045893">
    <property type="term" value="P:positive regulation of DNA-templated transcription"/>
    <property type="evidence" value="ECO:0007669"/>
    <property type="project" value="TreeGrafter"/>
</dbReference>
<comment type="caution">
    <text evidence="3">The sequence shown here is derived from an EMBL/GenBank/DDBJ whole genome shotgun (WGS) entry which is preliminary data.</text>
</comment>